<name>A0ABW2NLU6_9BACL</name>
<dbReference type="EMBL" id="JBHTCP010000002">
    <property type="protein sequence ID" value="MFC7370198.1"/>
    <property type="molecule type" value="Genomic_DNA"/>
</dbReference>
<sequence>MFEDGQSGSVVAYEGLGSSNRFQIKYTHSIHRTPVIETYIVKSGFIVQKSIAYKNFGVGMPENAGKGERFRKVKDMYVLDRMNREFPYIDLRTGRVIADHVLIVKGEKKHFSTIVKPGTWVRIQYGKINLWNILKGGSSIENKSGDDRAAAAGTVGEI</sequence>
<comment type="caution">
    <text evidence="1">The sequence shown here is derived from an EMBL/GenBank/DDBJ whole genome shotgun (WGS) entry which is preliminary data.</text>
</comment>
<accession>A0ABW2NLU6</accession>
<reference evidence="2" key="1">
    <citation type="journal article" date="2019" name="Int. J. Syst. Evol. Microbiol.">
        <title>The Global Catalogue of Microorganisms (GCM) 10K type strain sequencing project: providing services to taxonomists for standard genome sequencing and annotation.</title>
        <authorList>
            <consortium name="The Broad Institute Genomics Platform"/>
            <consortium name="The Broad Institute Genome Sequencing Center for Infectious Disease"/>
            <person name="Wu L."/>
            <person name="Ma J."/>
        </authorList>
    </citation>
    <scope>NUCLEOTIDE SEQUENCE [LARGE SCALE GENOMIC DNA]</scope>
    <source>
        <strain evidence="2">NBRC 106396</strain>
    </source>
</reference>
<gene>
    <name evidence="1" type="ORF">ACFQPF_00720</name>
</gene>
<keyword evidence="2" id="KW-1185">Reference proteome</keyword>
<evidence type="ECO:0000313" key="2">
    <source>
        <dbReference type="Proteomes" id="UP001596549"/>
    </source>
</evidence>
<protein>
    <submittedName>
        <fullName evidence="1">DUF1850 domain-containing protein</fullName>
    </submittedName>
</protein>
<dbReference type="Proteomes" id="UP001596549">
    <property type="component" value="Unassembled WGS sequence"/>
</dbReference>
<dbReference type="Pfam" id="PF08905">
    <property type="entry name" value="DUF1850"/>
    <property type="match status" value="1"/>
</dbReference>
<dbReference type="RefSeq" id="WP_379745012.1">
    <property type="nucleotide sequence ID" value="NZ_JBHTCP010000002.1"/>
</dbReference>
<organism evidence="1 2">
    <name type="scientific">Fictibacillus iocasae</name>
    <dbReference type="NCBI Taxonomy" id="2715437"/>
    <lineage>
        <taxon>Bacteria</taxon>
        <taxon>Bacillati</taxon>
        <taxon>Bacillota</taxon>
        <taxon>Bacilli</taxon>
        <taxon>Bacillales</taxon>
        <taxon>Fictibacillaceae</taxon>
        <taxon>Fictibacillus</taxon>
    </lineage>
</organism>
<proteinExistence type="predicted"/>
<evidence type="ECO:0000313" key="1">
    <source>
        <dbReference type="EMBL" id="MFC7370198.1"/>
    </source>
</evidence>
<dbReference type="InterPro" id="IPR015001">
    <property type="entry name" value="DUF1850"/>
</dbReference>